<dbReference type="AlphaFoldDB" id="A0A836CFF3"/>
<evidence type="ECO:0000313" key="3">
    <source>
        <dbReference type="Proteomes" id="UP000664859"/>
    </source>
</evidence>
<dbReference type="InterPro" id="IPR054220">
    <property type="entry name" value="DUF6940"/>
</dbReference>
<dbReference type="EMBL" id="JAFCMP010000223">
    <property type="protein sequence ID" value="KAG5183218.1"/>
    <property type="molecule type" value="Genomic_DNA"/>
</dbReference>
<protein>
    <submittedName>
        <fullName evidence="2">Uncharacterized protein</fullName>
    </submittedName>
</protein>
<accession>A0A836CFF3</accession>
<evidence type="ECO:0000313" key="2">
    <source>
        <dbReference type="EMBL" id="KAG5183218.1"/>
    </source>
</evidence>
<evidence type="ECO:0000256" key="1">
    <source>
        <dbReference type="SAM" id="MobiDB-lite"/>
    </source>
</evidence>
<keyword evidence="3" id="KW-1185">Reference proteome</keyword>
<proteinExistence type="predicted"/>
<comment type="caution">
    <text evidence="2">The sequence shown here is derived from an EMBL/GenBank/DDBJ whole genome shotgun (WGS) entry which is preliminary data.</text>
</comment>
<reference evidence="2" key="1">
    <citation type="submission" date="2021-02" db="EMBL/GenBank/DDBJ databases">
        <title>First Annotated Genome of the Yellow-green Alga Tribonema minus.</title>
        <authorList>
            <person name="Mahan K.M."/>
        </authorList>
    </citation>
    <scope>NUCLEOTIDE SEQUENCE</scope>
    <source>
        <strain evidence="2">UTEX B ZZ1240</strain>
    </source>
</reference>
<sequence length="225" mass="24291">MPLRRSQEEAPNHHGYEFPETSAGVGVTRYTALNNGTAVTWREAIDAIMSDEDAFANGLTAALQHSPHKAFFWETVPVTKATAASTPFEFILADAAPLARVRPEKNPFPLHIGGCGEGVAVFANLNSDATLVSPCHQEGIPATAYTHLAAFVRGAPPPQIRALWQAVGRAVADTLAAPSSGDGNGSSAQPLWVSTSGLGVYWLHVRLDERPKYYTHDPYKYYFDA</sequence>
<feature type="compositionally biased region" description="Basic and acidic residues" evidence="1">
    <location>
        <begin position="1"/>
        <end position="17"/>
    </location>
</feature>
<organism evidence="2 3">
    <name type="scientific">Tribonema minus</name>
    <dbReference type="NCBI Taxonomy" id="303371"/>
    <lineage>
        <taxon>Eukaryota</taxon>
        <taxon>Sar</taxon>
        <taxon>Stramenopiles</taxon>
        <taxon>Ochrophyta</taxon>
        <taxon>PX clade</taxon>
        <taxon>Xanthophyceae</taxon>
        <taxon>Tribonematales</taxon>
        <taxon>Tribonemataceae</taxon>
        <taxon>Tribonema</taxon>
    </lineage>
</organism>
<gene>
    <name evidence="2" type="ORF">JKP88DRAFT_241395</name>
</gene>
<feature type="region of interest" description="Disordered" evidence="1">
    <location>
        <begin position="1"/>
        <end position="20"/>
    </location>
</feature>
<dbReference type="Pfam" id="PF22086">
    <property type="entry name" value="DUF6940"/>
    <property type="match status" value="1"/>
</dbReference>
<dbReference type="OrthoDB" id="411235at2759"/>
<name>A0A836CFF3_9STRA</name>
<dbReference type="Proteomes" id="UP000664859">
    <property type="component" value="Unassembled WGS sequence"/>
</dbReference>